<feature type="signal peptide" evidence="14">
    <location>
        <begin position="1"/>
        <end position="42"/>
    </location>
</feature>
<dbReference type="Pfam" id="PF07660">
    <property type="entry name" value="STN"/>
    <property type="match status" value="1"/>
</dbReference>
<evidence type="ECO:0000256" key="13">
    <source>
        <dbReference type="RuleBase" id="RU003357"/>
    </source>
</evidence>
<dbReference type="Gene3D" id="2.40.170.20">
    <property type="entry name" value="TonB-dependent receptor, beta-barrel domain"/>
    <property type="match status" value="1"/>
</dbReference>
<evidence type="ECO:0000256" key="9">
    <source>
        <dbReference type="ARBA" id="ARBA00023136"/>
    </source>
</evidence>
<keyword evidence="5 12" id="KW-0812">Transmembrane</keyword>
<dbReference type="PANTHER" id="PTHR30069">
    <property type="entry name" value="TONB-DEPENDENT OUTER MEMBRANE RECEPTOR"/>
    <property type="match status" value="1"/>
</dbReference>
<keyword evidence="10" id="KW-0675">Receptor</keyword>
<comment type="caution">
    <text evidence="16">The sequence shown here is derived from an EMBL/GenBank/DDBJ whole genome shotgun (WGS) entry which is preliminary data.</text>
</comment>
<dbReference type="Pfam" id="PF07715">
    <property type="entry name" value="Plug"/>
    <property type="match status" value="1"/>
</dbReference>
<comment type="similarity">
    <text evidence="12 13">Belongs to the TonB-dependent receptor family.</text>
</comment>
<dbReference type="NCBIfam" id="TIGR04056">
    <property type="entry name" value="OMP_RagA_SusC"/>
    <property type="match status" value="1"/>
</dbReference>
<evidence type="ECO:0000256" key="10">
    <source>
        <dbReference type="ARBA" id="ARBA00023170"/>
    </source>
</evidence>
<dbReference type="PROSITE" id="PS52016">
    <property type="entry name" value="TONB_DEPENDENT_REC_3"/>
    <property type="match status" value="1"/>
</dbReference>
<keyword evidence="7" id="KW-0408">Iron</keyword>
<evidence type="ECO:0000313" key="17">
    <source>
        <dbReference type="Proteomes" id="UP000282423"/>
    </source>
</evidence>
<dbReference type="SMART" id="SM00965">
    <property type="entry name" value="STN"/>
    <property type="match status" value="1"/>
</dbReference>
<accession>A0A420W3Q5</accession>
<dbReference type="Proteomes" id="UP000282423">
    <property type="component" value="Unassembled WGS sequence"/>
</dbReference>
<evidence type="ECO:0000256" key="14">
    <source>
        <dbReference type="SAM" id="SignalP"/>
    </source>
</evidence>
<feature type="domain" description="Secretin/TonB short N-terminal" evidence="15">
    <location>
        <begin position="71"/>
        <end position="121"/>
    </location>
</feature>
<keyword evidence="6 14" id="KW-0732">Signal</keyword>
<dbReference type="NCBIfam" id="TIGR04057">
    <property type="entry name" value="SusC_RagA_signa"/>
    <property type="match status" value="1"/>
</dbReference>
<keyword evidence="8 13" id="KW-0798">TonB box</keyword>
<dbReference type="InterPro" id="IPR023996">
    <property type="entry name" value="TonB-dep_OMP_SusC/RagA"/>
</dbReference>
<evidence type="ECO:0000256" key="12">
    <source>
        <dbReference type="PROSITE-ProRule" id="PRU01360"/>
    </source>
</evidence>
<evidence type="ECO:0000259" key="15">
    <source>
        <dbReference type="SMART" id="SM00965"/>
    </source>
</evidence>
<dbReference type="GO" id="GO:0015344">
    <property type="term" value="F:siderophore uptake transmembrane transporter activity"/>
    <property type="evidence" value="ECO:0007669"/>
    <property type="project" value="TreeGrafter"/>
</dbReference>
<dbReference type="PANTHER" id="PTHR30069:SF29">
    <property type="entry name" value="HEMOGLOBIN AND HEMOGLOBIN-HAPTOGLOBIN-BINDING PROTEIN 1-RELATED"/>
    <property type="match status" value="1"/>
</dbReference>
<dbReference type="SUPFAM" id="SSF49464">
    <property type="entry name" value="Carboxypeptidase regulatory domain-like"/>
    <property type="match status" value="1"/>
</dbReference>
<dbReference type="SUPFAM" id="SSF56935">
    <property type="entry name" value="Porins"/>
    <property type="match status" value="1"/>
</dbReference>
<organism evidence="16 17">
    <name type="scientific">Sphingobacterium puteale</name>
    <dbReference type="NCBI Taxonomy" id="2420510"/>
    <lineage>
        <taxon>Bacteria</taxon>
        <taxon>Pseudomonadati</taxon>
        <taxon>Bacteroidota</taxon>
        <taxon>Sphingobacteriia</taxon>
        <taxon>Sphingobacteriales</taxon>
        <taxon>Sphingobacteriaceae</taxon>
        <taxon>Sphingobacterium</taxon>
    </lineage>
</organism>
<dbReference type="EMBL" id="RBWS01000001">
    <property type="protein sequence ID" value="RKO73216.1"/>
    <property type="molecule type" value="Genomic_DNA"/>
</dbReference>
<comment type="subcellular location">
    <subcellularLocation>
        <location evidence="1 12">Cell outer membrane</location>
        <topology evidence="1 12">Multi-pass membrane protein</topology>
    </subcellularLocation>
</comment>
<dbReference type="InterPro" id="IPR037066">
    <property type="entry name" value="Plug_dom_sf"/>
</dbReference>
<reference evidence="16 17" key="1">
    <citation type="submission" date="2018-10" db="EMBL/GenBank/DDBJ databases">
        <title>Sphingobacterium sp. M05W1-28.</title>
        <authorList>
            <person name="Cai H."/>
        </authorList>
    </citation>
    <scope>NUCLEOTIDE SEQUENCE [LARGE SCALE GENOMIC DNA]</scope>
    <source>
        <strain evidence="16 17">M05W1-28</strain>
    </source>
</reference>
<evidence type="ECO:0000256" key="11">
    <source>
        <dbReference type="ARBA" id="ARBA00023237"/>
    </source>
</evidence>
<name>A0A420W3Q5_9SPHI</name>
<keyword evidence="9 12" id="KW-0472">Membrane</keyword>
<sequence length="1211" mass="135857">MNNLPFSKRWPLIPQDPRFCKPLRIMKISTCLLFAFVTGVHAKGTAQKVTLNMKNARIEEALSAISKQSHLRVLYSENLNSKSRISVKVKNVSVEEALNAVLKQNNIEYKIIANTISVNSNSKEIAEVPSFNVVQNTISGTVKDQDGKGLAGATVSVKGSSVSTQTNEYGGFRIAAPSNSTLVVRFVGYSPIEVRVNDRNTLSIILESNEKQIEEVVVTGMGSKIDRQNFTGATTKVTMKDVEIGGMPDPSRSLEGRVAGVSVQNTTGTFGTAPKIRVRGATSIYGSSKPLWVVDGIIIEDVGDVSSDALSSGDALTLISSAVAGLNANDIESFQVLKDGSATSIYGARAMGGVIVITTKKGSSGRNSFNYSTELTSRDIPSYNTFNIMNSQEQMSFYQFLNQRGWLNLSDVSAASESGVYGKMYELINKGELLNTPESRNAYLRQAEFRNTNWFKELFSRAIMQNHSVSMSSGTDKAQYYTSLSAVNDPGWAKQSGVKRYTALLNASYNLFDNLKFNILSNGSYRDQRAPGTLGQSIDVVSMQVKRDFDINPYQYALNTSRTLDPNESYTRNYAPFNILNELENNYMDINVGDYKFQGELSWKPVKQLELTAMGAIRHQQTSQQHYVKDYSNQALAYRSMPTTTIRDNNPYLYTNPDDPYAVPISILPYGGIYNRTDYKMDSKVFRFNFNYNNTFNEIHKLYAFGGAQVTNDSRNNEWYRGWGIQYELGEIPFTDYRAFKQNQEQNTEYFKVNNTRNREAAFYGQANYTYDDRYTVNGTIRYEGTNRLGKATSARWLPTWNVAGMWNIYNEQFFRNLNSPFNALSLKASYSLTADRGPAFVSNSQAIYSSYNPWRPGTVDKETGLEMDQLENSMLTYEKKNEFNVGLSAGLFQNRLAVDIDYYSRKQHDLIGEINTQGLGGQITKYGNVAKMKSSGLEVSVSGTILRNNEFSWTSSFVFTRATNKITELENHKRVLDLISGNGFGVEGYPVRSMFSIPFNKLDINGLPIFQGPDGPTTTGIYFQERDNVGFLKYEGPTEPTTMGSFGNIWGYKGFKLNAFFTYSFGNVVRLDPVYQTRYSDLTATTKEFWDAWTVPGDEATTNVPVILDNRFIRNDSEYRYAYNAYNYSTVNIAKGDFIRLKDLSLSYDLSKEVVNSLKIASLGFRFNVTNLWLIYADKRLNGQDPEFVNAGGVALPIPRQYTLTVRLGL</sequence>
<dbReference type="AlphaFoldDB" id="A0A420W3Q5"/>
<dbReference type="InterPro" id="IPR039426">
    <property type="entry name" value="TonB-dep_rcpt-like"/>
</dbReference>
<evidence type="ECO:0000256" key="4">
    <source>
        <dbReference type="ARBA" id="ARBA00022496"/>
    </source>
</evidence>
<proteinExistence type="inferred from homology"/>
<protein>
    <submittedName>
        <fullName evidence="16">SusC/RagA family TonB-linked outer membrane protein</fullName>
    </submittedName>
</protein>
<keyword evidence="2 12" id="KW-0813">Transport</keyword>
<evidence type="ECO:0000256" key="3">
    <source>
        <dbReference type="ARBA" id="ARBA00022452"/>
    </source>
</evidence>
<dbReference type="InterPro" id="IPR008969">
    <property type="entry name" value="CarboxyPept-like_regulatory"/>
</dbReference>
<dbReference type="Gene3D" id="2.170.130.10">
    <property type="entry name" value="TonB-dependent receptor, plug domain"/>
    <property type="match status" value="1"/>
</dbReference>
<dbReference type="InterPro" id="IPR012910">
    <property type="entry name" value="Plug_dom"/>
</dbReference>
<keyword evidence="17" id="KW-1185">Reference proteome</keyword>
<evidence type="ECO:0000313" key="16">
    <source>
        <dbReference type="EMBL" id="RKO73216.1"/>
    </source>
</evidence>
<dbReference type="GO" id="GO:0044718">
    <property type="term" value="P:siderophore transmembrane transport"/>
    <property type="evidence" value="ECO:0007669"/>
    <property type="project" value="TreeGrafter"/>
</dbReference>
<gene>
    <name evidence="16" type="ORF">D7322_00600</name>
</gene>
<evidence type="ECO:0000256" key="8">
    <source>
        <dbReference type="ARBA" id="ARBA00023077"/>
    </source>
</evidence>
<dbReference type="Pfam" id="PF13715">
    <property type="entry name" value="CarbopepD_reg_2"/>
    <property type="match status" value="1"/>
</dbReference>
<dbReference type="InterPro" id="IPR011662">
    <property type="entry name" value="Secretin/TonB_short_N"/>
</dbReference>
<keyword evidence="3 12" id="KW-1134">Transmembrane beta strand</keyword>
<dbReference type="Pfam" id="PF00593">
    <property type="entry name" value="TonB_dep_Rec_b-barrel"/>
    <property type="match status" value="1"/>
</dbReference>
<dbReference type="OrthoDB" id="9768177at2"/>
<dbReference type="Gene3D" id="3.55.50.30">
    <property type="match status" value="1"/>
</dbReference>
<dbReference type="GO" id="GO:0009279">
    <property type="term" value="C:cell outer membrane"/>
    <property type="evidence" value="ECO:0007669"/>
    <property type="project" value="UniProtKB-SubCell"/>
</dbReference>
<keyword evidence="4" id="KW-0406">Ion transport</keyword>
<dbReference type="Gene3D" id="2.60.40.1120">
    <property type="entry name" value="Carboxypeptidase-like, regulatory domain"/>
    <property type="match status" value="1"/>
</dbReference>
<keyword evidence="11 12" id="KW-0998">Cell outer membrane</keyword>
<dbReference type="InterPro" id="IPR000531">
    <property type="entry name" value="Beta-barrel_TonB"/>
</dbReference>
<keyword evidence="4" id="KW-0410">Iron transport</keyword>
<evidence type="ECO:0000256" key="5">
    <source>
        <dbReference type="ARBA" id="ARBA00022692"/>
    </source>
</evidence>
<evidence type="ECO:0000256" key="1">
    <source>
        <dbReference type="ARBA" id="ARBA00004571"/>
    </source>
</evidence>
<feature type="chain" id="PRO_5019365102" evidence="14">
    <location>
        <begin position="43"/>
        <end position="1211"/>
    </location>
</feature>
<evidence type="ECO:0000256" key="2">
    <source>
        <dbReference type="ARBA" id="ARBA00022448"/>
    </source>
</evidence>
<evidence type="ECO:0000256" key="7">
    <source>
        <dbReference type="ARBA" id="ARBA00023004"/>
    </source>
</evidence>
<evidence type="ECO:0000256" key="6">
    <source>
        <dbReference type="ARBA" id="ARBA00022729"/>
    </source>
</evidence>
<dbReference type="InterPro" id="IPR036942">
    <property type="entry name" value="Beta-barrel_TonB_sf"/>
</dbReference>
<dbReference type="InterPro" id="IPR023997">
    <property type="entry name" value="TonB-dep_OMP_SusC/RagA_CS"/>
</dbReference>